<gene>
    <name evidence="1" type="ORF">HPTL_0255</name>
</gene>
<dbReference type="InterPro" id="IPR013785">
    <property type="entry name" value="Aldolase_TIM"/>
</dbReference>
<protein>
    <submittedName>
        <fullName evidence="1">Uncharacterized protein</fullName>
    </submittedName>
</protein>
<evidence type="ECO:0000313" key="1">
    <source>
        <dbReference type="EMBL" id="BBD76525.1"/>
    </source>
</evidence>
<dbReference type="KEGG" id="htl:HPTL_0255"/>
<sequence length="247" mass="27463">MEGREPTPTIMMQEAPFAEQVLPIALRRLVRFTVDSGETVGEEALLFDAPGIEEVASACAAIVLTREGEARAKTLLAAGARYLFLGEAALRDSECVARLAEAYPGRIGIFAPVRRQRVTWTLETESNADFRTLTPSIAAPTWEILLADGRESGVVLPWWLQAMRERGASQFLVQADLRDDSDLNILAELVEMVGERLWIAPLGPNHLPYVEWVKYGQCCQLALPDDDYRRKEELFAEFLSPPSDDAT</sequence>
<dbReference type="EMBL" id="AP018558">
    <property type="protein sequence ID" value="BBD76525.1"/>
    <property type="molecule type" value="Genomic_DNA"/>
</dbReference>
<dbReference type="SUPFAM" id="SSF51366">
    <property type="entry name" value="Ribulose-phoshate binding barrel"/>
    <property type="match status" value="1"/>
</dbReference>
<organism evidence="1 2">
    <name type="scientific">Hydrogenophilus thermoluteolus</name>
    <name type="common">Pseudomonas hydrogenothermophila</name>
    <dbReference type="NCBI Taxonomy" id="297"/>
    <lineage>
        <taxon>Bacteria</taxon>
        <taxon>Pseudomonadati</taxon>
        <taxon>Pseudomonadota</taxon>
        <taxon>Hydrogenophilia</taxon>
        <taxon>Hydrogenophilales</taxon>
        <taxon>Hydrogenophilaceae</taxon>
        <taxon>Hydrogenophilus</taxon>
    </lineage>
</organism>
<proteinExistence type="predicted"/>
<keyword evidence="2" id="KW-1185">Reference proteome</keyword>
<name>A0A2Z6DVV1_HYDTE</name>
<accession>A0A2Z6DVV1</accession>
<dbReference type="InterPro" id="IPR011060">
    <property type="entry name" value="RibuloseP-bd_barrel"/>
</dbReference>
<dbReference type="Proteomes" id="UP000262004">
    <property type="component" value="Chromosome"/>
</dbReference>
<dbReference type="AlphaFoldDB" id="A0A2Z6DVV1"/>
<reference evidence="1 2" key="1">
    <citation type="submission" date="2018-04" db="EMBL/GenBank/DDBJ databases">
        <title>Complete genome sequence of Hydrogenophilus thermoluteolus TH-1.</title>
        <authorList>
            <person name="Arai H."/>
        </authorList>
    </citation>
    <scope>NUCLEOTIDE SEQUENCE [LARGE SCALE GENOMIC DNA]</scope>
    <source>
        <strain evidence="1 2">TH-1</strain>
    </source>
</reference>
<evidence type="ECO:0000313" key="2">
    <source>
        <dbReference type="Proteomes" id="UP000262004"/>
    </source>
</evidence>
<dbReference type="Gene3D" id="3.20.20.70">
    <property type="entry name" value="Aldolase class I"/>
    <property type="match status" value="1"/>
</dbReference>